<accession>A0A4C1VLY8</accession>
<evidence type="ECO:0008006" key="3">
    <source>
        <dbReference type="Google" id="ProtNLM"/>
    </source>
</evidence>
<reference evidence="1 2" key="1">
    <citation type="journal article" date="2019" name="Commun. Biol.">
        <title>The bagworm genome reveals a unique fibroin gene that provides high tensile strength.</title>
        <authorList>
            <person name="Kono N."/>
            <person name="Nakamura H."/>
            <person name="Ohtoshi R."/>
            <person name="Tomita M."/>
            <person name="Numata K."/>
            <person name="Arakawa K."/>
        </authorList>
    </citation>
    <scope>NUCLEOTIDE SEQUENCE [LARGE SCALE GENOMIC DNA]</scope>
</reference>
<gene>
    <name evidence="1" type="ORF">EVAR_26694_1</name>
</gene>
<dbReference type="InterPro" id="IPR036397">
    <property type="entry name" value="RNaseH_sf"/>
</dbReference>
<comment type="caution">
    <text evidence="1">The sequence shown here is derived from an EMBL/GenBank/DDBJ whole genome shotgun (WGS) entry which is preliminary data.</text>
</comment>
<evidence type="ECO:0000313" key="2">
    <source>
        <dbReference type="Proteomes" id="UP000299102"/>
    </source>
</evidence>
<protein>
    <recommendedName>
        <fullName evidence="3">Mariner Mos1 transposase</fullName>
    </recommendedName>
</protein>
<dbReference type="Proteomes" id="UP000299102">
    <property type="component" value="Unassembled WGS sequence"/>
</dbReference>
<keyword evidence="2" id="KW-1185">Reference proteome</keyword>
<evidence type="ECO:0000313" key="1">
    <source>
        <dbReference type="EMBL" id="GBP39611.1"/>
    </source>
</evidence>
<sequence length="158" mass="18386">MDYRHHTGAGSSNAKQFALSKVGEKVILRENFAANKICSRWIPHNFSIDQKQARVDWCKKMTKQHNYGALKAVYNIYKGNEFRIYAYDPVTKQQSTVWVFQDEPNRTEITSDTKHRNHSQYGIVSLRRRVGARVWVHSFRTDLSTREIWACGAPRPAN</sequence>
<name>A0A4C1VLY8_EUMVA</name>
<proteinExistence type="predicted"/>
<dbReference type="AlphaFoldDB" id="A0A4C1VLY8"/>
<dbReference type="Gene3D" id="3.30.420.10">
    <property type="entry name" value="Ribonuclease H-like superfamily/Ribonuclease H"/>
    <property type="match status" value="1"/>
</dbReference>
<dbReference type="OrthoDB" id="10017160at2759"/>
<organism evidence="1 2">
    <name type="scientific">Eumeta variegata</name>
    <name type="common">Bagworm moth</name>
    <name type="synonym">Eumeta japonica</name>
    <dbReference type="NCBI Taxonomy" id="151549"/>
    <lineage>
        <taxon>Eukaryota</taxon>
        <taxon>Metazoa</taxon>
        <taxon>Ecdysozoa</taxon>
        <taxon>Arthropoda</taxon>
        <taxon>Hexapoda</taxon>
        <taxon>Insecta</taxon>
        <taxon>Pterygota</taxon>
        <taxon>Neoptera</taxon>
        <taxon>Endopterygota</taxon>
        <taxon>Lepidoptera</taxon>
        <taxon>Glossata</taxon>
        <taxon>Ditrysia</taxon>
        <taxon>Tineoidea</taxon>
        <taxon>Psychidae</taxon>
        <taxon>Oiketicinae</taxon>
        <taxon>Eumeta</taxon>
    </lineage>
</organism>
<dbReference type="GO" id="GO:0003676">
    <property type="term" value="F:nucleic acid binding"/>
    <property type="evidence" value="ECO:0007669"/>
    <property type="project" value="InterPro"/>
</dbReference>
<dbReference type="EMBL" id="BGZK01000368">
    <property type="protein sequence ID" value="GBP39611.1"/>
    <property type="molecule type" value="Genomic_DNA"/>
</dbReference>